<dbReference type="EMBL" id="NFKK01000022">
    <property type="protein sequence ID" value="OUP51465.1"/>
    <property type="molecule type" value="Genomic_DNA"/>
</dbReference>
<dbReference type="Proteomes" id="UP000195897">
    <property type="component" value="Unassembled WGS sequence"/>
</dbReference>
<sequence length="78" mass="9311">MRPNRFLFRRDIEPRCLYCARAVPLDDEHVACRKRGVVPKEHACRAFRYDPLRRIPPKPAVIRGRFSDEDFTLEEPEE</sequence>
<organism evidence="1 2">
    <name type="scientific">Butyricicoccus pullicaecorum</name>
    <dbReference type="NCBI Taxonomy" id="501571"/>
    <lineage>
        <taxon>Bacteria</taxon>
        <taxon>Bacillati</taxon>
        <taxon>Bacillota</taxon>
        <taxon>Clostridia</taxon>
        <taxon>Eubacteriales</taxon>
        <taxon>Butyricicoccaceae</taxon>
        <taxon>Butyricicoccus</taxon>
    </lineage>
</organism>
<accession>A0A1Y4L3V3</accession>
<evidence type="ECO:0000313" key="2">
    <source>
        <dbReference type="Proteomes" id="UP000195897"/>
    </source>
</evidence>
<gene>
    <name evidence="1" type="ORF">B5F17_13050</name>
</gene>
<evidence type="ECO:0000313" key="1">
    <source>
        <dbReference type="EMBL" id="OUP51465.1"/>
    </source>
</evidence>
<name>A0A1Y4L3V3_9FIRM</name>
<proteinExistence type="predicted"/>
<comment type="caution">
    <text evidence="1">The sequence shown here is derived from an EMBL/GenBank/DDBJ whole genome shotgun (WGS) entry which is preliminary data.</text>
</comment>
<reference evidence="2" key="1">
    <citation type="submission" date="2017-04" db="EMBL/GenBank/DDBJ databases">
        <title>Function of individual gut microbiota members based on whole genome sequencing of pure cultures obtained from chicken caecum.</title>
        <authorList>
            <person name="Medvecky M."/>
            <person name="Cejkova D."/>
            <person name="Polansky O."/>
            <person name="Karasova D."/>
            <person name="Kubasova T."/>
            <person name="Cizek A."/>
            <person name="Rychlik I."/>
        </authorList>
    </citation>
    <scope>NUCLEOTIDE SEQUENCE [LARGE SCALE GENOMIC DNA]</scope>
    <source>
        <strain evidence="2">An180</strain>
    </source>
</reference>
<protein>
    <submittedName>
        <fullName evidence="1">Uncharacterized protein</fullName>
    </submittedName>
</protein>
<dbReference type="AlphaFoldDB" id="A0A1Y4L3V3"/>